<keyword evidence="2" id="KW-1185">Reference proteome</keyword>
<gene>
    <name evidence="1" type="ORF">QOZ93_000011</name>
</gene>
<evidence type="ECO:0000313" key="1">
    <source>
        <dbReference type="EMBL" id="MDQ0478310.1"/>
    </source>
</evidence>
<sequence length="63" mass="7591">MWIKKDNQKNNYKKNYKKLYSELLYKLKKEVDKINASDYSKKSLGKFKENVENLVTDSLDKNK</sequence>
<reference evidence="1 2" key="1">
    <citation type="submission" date="2023-07" db="EMBL/GenBank/DDBJ databases">
        <title>Genomic Encyclopedia of Type Strains, Phase IV (KMG-IV): sequencing the most valuable type-strain genomes for metagenomic binning, comparative biology and taxonomic classification.</title>
        <authorList>
            <person name="Goeker M."/>
        </authorList>
    </citation>
    <scope>NUCLEOTIDE SEQUENCE [LARGE SCALE GENOMIC DNA]</scope>
    <source>
        <strain evidence="1 2">DSM 1400</strain>
    </source>
</reference>
<evidence type="ECO:0000313" key="2">
    <source>
        <dbReference type="Proteomes" id="UP001224418"/>
    </source>
</evidence>
<dbReference type="Proteomes" id="UP001224418">
    <property type="component" value="Unassembled WGS sequence"/>
</dbReference>
<protein>
    <submittedName>
        <fullName evidence="1">Uncharacterized membrane protein YgaE (UPF0421/DUF939 family)</fullName>
    </submittedName>
</protein>
<proteinExistence type="predicted"/>
<comment type="caution">
    <text evidence="1">The sequence shown here is derived from an EMBL/GenBank/DDBJ whole genome shotgun (WGS) entry which is preliminary data.</text>
</comment>
<dbReference type="EMBL" id="JAUSWN010000001">
    <property type="protein sequence ID" value="MDQ0478310.1"/>
    <property type="molecule type" value="Genomic_DNA"/>
</dbReference>
<accession>A0ABU0JMJ2</accession>
<name>A0ABU0JMJ2_HATLI</name>
<organism evidence="1 2">
    <name type="scientific">Hathewaya limosa</name>
    <name type="common">Clostridium limosum</name>
    <dbReference type="NCBI Taxonomy" id="1536"/>
    <lineage>
        <taxon>Bacteria</taxon>
        <taxon>Bacillati</taxon>
        <taxon>Bacillota</taxon>
        <taxon>Clostridia</taxon>
        <taxon>Eubacteriales</taxon>
        <taxon>Clostridiaceae</taxon>
        <taxon>Hathewaya</taxon>
    </lineage>
</organism>
<dbReference type="RefSeq" id="WP_307354642.1">
    <property type="nucleotide sequence ID" value="NZ_BAAACJ010000024.1"/>
</dbReference>